<dbReference type="SUPFAM" id="SSF54909">
    <property type="entry name" value="Dimeric alpha+beta barrel"/>
    <property type="match status" value="1"/>
</dbReference>
<dbReference type="PANTHER" id="PTHR33336">
    <property type="entry name" value="QUINOL MONOOXYGENASE YGIN-RELATED"/>
    <property type="match status" value="1"/>
</dbReference>
<dbReference type="Pfam" id="PF03992">
    <property type="entry name" value="ABM"/>
    <property type="match status" value="1"/>
</dbReference>
<dbReference type="STRING" id="981222.Cabther_A0831"/>
<feature type="domain" description="ABM" evidence="1">
    <location>
        <begin position="41"/>
        <end position="130"/>
    </location>
</feature>
<evidence type="ECO:0000313" key="2">
    <source>
        <dbReference type="EMBL" id="AEP11588.1"/>
    </source>
</evidence>
<organism evidence="2 3">
    <name type="scientific">Chloracidobacterium thermophilum (strain B)</name>
    <dbReference type="NCBI Taxonomy" id="981222"/>
    <lineage>
        <taxon>Bacteria</taxon>
        <taxon>Pseudomonadati</taxon>
        <taxon>Acidobacteriota</taxon>
        <taxon>Terriglobia</taxon>
        <taxon>Terriglobales</taxon>
        <taxon>Acidobacteriaceae</taxon>
        <taxon>Chloracidobacterium</taxon>
    </lineage>
</organism>
<dbReference type="OrthoDB" id="9806189at2"/>
<evidence type="ECO:0000313" key="3">
    <source>
        <dbReference type="Proteomes" id="UP000006791"/>
    </source>
</evidence>
<dbReference type="AlphaFoldDB" id="G2LID0"/>
<proteinExistence type="predicted"/>
<dbReference type="InterPro" id="IPR050744">
    <property type="entry name" value="AI-2_Isomerase_LsrG"/>
</dbReference>
<dbReference type="EMBL" id="CP002514">
    <property type="protein sequence ID" value="AEP11588.1"/>
    <property type="molecule type" value="Genomic_DNA"/>
</dbReference>
<dbReference type="InterPro" id="IPR007138">
    <property type="entry name" value="ABM_dom"/>
</dbReference>
<evidence type="ECO:0000259" key="1">
    <source>
        <dbReference type="PROSITE" id="PS51725"/>
    </source>
</evidence>
<dbReference type="HOGENOM" id="CLU_1728102_0_0_0"/>
<gene>
    <name evidence="2" type="ordered locus">Cabther_A0831</name>
</gene>
<reference evidence="2 3" key="1">
    <citation type="journal article" date="2012" name="Environ. Microbiol.">
        <title>Complete genome of Candidatus Chloracidobacterium thermophilum, a chlorophyll-based photoheterotroph belonging to the phylum Acidobacteria.</title>
        <authorList>
            <person name="Garcia Costas A.M."/>
            <person name="Liu Z."/>
            <person name="Tomsho L.P."/>
            <person name="Schuster S.C."/>
            <person name="Ward D.M."/>
            <person name="Bryant D.A."/>
        </authorList>
    </citation>
    <scope>NUCLEOTIDE SEQUENCE [LARGE SCALE GENOMIC DNA]</scope>
    <source>
        <strain evidence="2 3">B</strain>
    </source>
</reference>
<sequence length="151" mass="16572">MADDLLGFMPHGIMAVGFGQAGPLQLPQGHKGDDMTPDGPVAIMVRLTARPGCEDKVWGAVSALIEPIRQHPHCLYYDFHVRADDPASFVSYEVWTSLENFRTHLASPFIAALQESARELLEHPLAYDILYSVRPARAGETVPFAEGTEPS</sequence>
<protein>
    <submittedName>
        <fullName evidence="2">Uncharacterized conserved protein</fullName>
    </submittedName>
</protein>
<dbReference type="Proteomes" id="UP000006791">
    <property type="component" value="Chromosome 1"/>
</dbReference>
<accession>G2LID0</accession>
<keyword evidence="3" id="KW-1185">Reference proteome</keyword>
<dbReference type="PANTHER" id="PTHR33336:SF3">
    <property type="entry name" value="ABM DOMAIN-CONTAINING PROTEIN"/>
    <property type="match status" value="1"/>
</dbReference>
<dbReference type="Gene3D" id="3.30.70.100">
    <property type="match status" value="1"/>
</dbReference>
<name>G2LID0_CHLTF</name>
<dbReference type="KEGG" id="ctm:Cabther_A0831"/>
<dbReference type="PROSITE" id="PS51725">
    <property type="entry name" value="ABM"/>
    <property type="match status" value="1"/>
</dbReference>
<dbReference type="GO" id="GO:0003824">
    <property type="term" value="F:catalytic activity"/>
    <property type="evidence" value="ECO:0007669"/>
    <property type="project" value="TreeGrafter"/>
</dbReference>
<dbReference type="InterPro" id="IPR011008">
    <property type="entry name" value="Dimeric_a/b-barrel"/>
</dbReference>